<dbReference type="EMBL" id="HE796683">
    <property type="protein sequence ID" value="CCH00406.1"/>
    <property type="molecule type" value="Genomic_DNA"/>
</dbReference>
<dbReference type="Gene3D" id="3.55.50.30">
    <property type="match status" value="1"/>
</dbReference>
<feature type="domain" description="Protein FecR C-terminal" evidence="3">
    <location>
        <begin position="254"/>
        <end position="320"/>
    </location>
</feature>
<accession>I0K8F3</accession>
<dbReference type="GO" id="GO:0016989">
    <property type="term" value="F:sigma factor antagonist activity"/>
    <property type="evidence" value="ECO:0007669"/>
    <property type="project" value="TreeGrafter"/>
</dbReference>
<reference evidence="4 5" key="1">
    <citation type="journal article" date="2012" name="J. Bacteriol.">
        <title>Genome Sequence of Fibrella aestuarina BUZ 2T, a Filamentous Marine Bacterium.</title>
        <authorList>
            <person name="Filippini M."/>
            <person name="Qi W."/>
            <person name="Blom J."/>
            <person name="Goesmann A."/>
            <person name="Smits T.H."/>
            <person name="Bagheri H.C."/>
        </authorList>
    </citation>
    <scope>NUCLEOTIDE SEQUENCE [LARGE SCALE GENOMIC DNA]</scope>
    <source>
        <strain evidence="5">BUZ 2T</strain>
    </source>
</reference>
<dbReference type="Pfam" id="PF16344">
    <property type="entry name" value="FecR_C"/>
    <property type="match status" value="1"/>
</dbReference>
<dbReference type="AlphaFoldDB" id="I0K8F3"/>
<keyword evidence="1" id="KW-1133">Transmembrane helix</keyword>
<organism evidence="4 5">
    <name type="scientific">Fibrella aestuarina BUZ 2</name>
    <dbReference type="NCBI Taxonomy" id="1166018"/>
    <lineage>
        <taxon>Bacteria</taxon>
        <taxon>Pseudomonadati</taxon>
        <taxon>Bacteroidota</taxon>
        <taxon>Cytophagia</taxon>
        <taxon>Cytophagales</taxon>
        <taxon>Spirosomataceae</taxon>
        <taxon>Fibrella</taxon>
    </lineage>
</organism>
<dbReference type="RefSeq" id="WP_015331505.1">
    <property type="nucleotide sequence ID" value="NC_020054.1"/>
</dbReference>
<dbReference type="InterPro" id="IPR006860">
    <property type="entry name" value="FecR"/>
</dbReference>
<dbReference type="KEGG" id="fae:FAES_2397"/>
<proteinExistence type="predicted"/>
<keyword evidence="1" id="KW-0812">Transmembrane</keyword>
<dbReference type="Proteomes" id="UP000011058">
    <property type="component" value="Chromosome"/>
</dbReference>
<keyword evidence="1" id="KW-0472">Membrane</keyword>
<dbReference type="PANTHER" id="PTHR30273:SF2">
    <property type="entry name" value="PROTEIN FECR"/>
    <property type="match status" value="1"/>
</dbReference>
<dbReference type="STRING" id="1166018.FAES_2397"/>
<dbReference type="PANTHER" id="PTHR30273">
    <property type="entry name" value="PERIPLASMIC SIGNAL SENSOR AND SIGMA FACTOR ACTIVATOR FECR-RELATED"/>
    <property type="match status" value="1"/>
</dbReference>
<evidence type="ECO:0000313" key="4">
    <source>
        <dbReference type="EMBL" id="CCH00406.1"/>
    </source>
</evidence>
<dbReference type="eggNOG" id="COG3712">
    <property type="taxonomic scope" value="Bacteria"/>
</dbReference>
<feature type="transmembrane region" description="Helical" evidence="1">
    <location>
        <begin position="94"/>
        <end position="112"/>
    </location>
</feature>
<evidence type="ECO:0000256" key="1">
    <source>
        <dbReference type="SAM" id="Phobius"/>
    </source>
</evidence>
<keyword evidence="5" id="KW-1185">Reference proteome</keyword>
<evidence type="ECO:0000313" key="5">
    <source>
        <dbReference type="Proteomes" id="UP000011058"/>
    </source>
</evidence>
<name>I0K8F3_9BACT</name>
<evidence type="ECO:0000259" key="2">
    <source>
        <dbReference type="Pfam" id="PF04773"/>
    </source>
</evidence>
<dbReference type="HOGENOM" id="CLU_050192_2_1_10"/>
<dbReference type="Gene3D" id="2.60.120.1440">
    <property type="match status" value="1"/>
</dbReference>
<dbReference type="InterPro" id="IPR032508">
    <property type="entry name" value="FecR_C"/>
</dbReference>
<gene>
    <name evidence="4" type="ORF">FAES_2397</name>
</gene>
<feature type="domain" description="FecR protein" evidence="2">
    <location>
        <begin position="118"/>
        <end position="211"/>
    </location>
</feature>
<dbReference type="Pfam" id="PF04773">
    <property type="entry name" value="FecR"/>
    <property type="match status" value="1"/>
</dbReference>
<sequence length="323" mass="36491">MPYATFTVDDFCNDPYFIQWVVHPTDESNQFWQAFMVDYPHKRETVQQAIDFVKTIQFQEIEPSELDLARLKQRIWADIDQPVRVVQWYRRPGWLAAAMVLITLASLGWWTYQATPTHQTAYGETKELKLADGSTVTLNANSSLKEGDNLADAAVREVWLSGEAYFSIAKRKGAKFIVHTADAAVEVLGTEFNVNTRRKQTNVVLLEGKVQLTTADQPAVVMKPGDMATVLPQRRQIQLKKVVPEAYEAWREAYLVLDGKSLPEIISTLEDTFGVTITLNNERLAGKTLSGKLRTKVADDCIEDLAIILEADVKKTGDTYLFE</sequence>
<protein>
    <submittedName>
        <fullName evidence="4">Anti-FecI sigma factor, FecR</fullName>
    </submittedName>
</protein>
<dbReference type="PIRSF" id="PIRSF018266">
    <property type="entry name" value="FecR"/>
    <property type="match status" value="1"/>
</dbReference>
<evidence type="ECO:0000259" key="3">
    <source>
        <dbReference type="Pfam" id="PF16344"/>
    </source>
</evidence>
<dbReference type="InterPro" id="IPR012373">
    <property type="entry name" value="Ferrdict_sens_TM"/>
</dbReference>